<evidence type="ECO:0000313" key="3">
    <source>
        <dbReference type="EMBL" id="EJD74446.1"/>
    </source>
</evidence>
<dbReference type="KEGG" id="loa:LOAG_18242"/>
<keyword evidence="1" id="KW-0344">Guanine-nucleotide releasing factor</keyword>
<sequence>MIHLEEHREVGDGPKKAEQLAKAHAEYCQQAMEDVNNARLLRDEGQELISSQDVELTASLLPKCDELDRMADALSGALERRAKVLQLSKDMHQQIHEANNWCHRGVELLTTIPYDCTASNAANALTTVDKYIEEGESLKVEMICDRLDTFNNEPDLNKLIMLTTTETSTLLTQVAERIDDMRRLSVSRRDALQKIAMREIRKPPVQVVSPEKLQCSNDDKHCSVTIVNKNSVPTSPTK</sequence>
<gene>
    <name evidence="3" type="ORF">LOAG_18242</name>
</gene>
<dbReference type="GeneID" id="9947910"/>
<dbReference type="CTD" id="9947910"/>
<dbReference type="PANTHER" id="PTHR22826:SF211">
    <property type="entry name" value="LD43457P"/>
    <property type="match status" value="1"/>
</dbReference>
<evidence type="ECO:0000256" key="1">
    <source>
        <dbReference type="ARBA" id="ARBA00022658"/>
    </source>
</evidence>
<reference evidence="3" key="1">
    <citation type="submission" date="2012-04" db="EMBL/GenBank/DDBJ databases">
        <title>The Genome Sequence of Loa loa.</title>
        <authorList>
            <consortium name="The Broad Institute Genome Sequencing Platform"/>
            <consortium name="Broad Institute Genome Sequencing Center for Infectious Disease"/>
            <person name="Nutman T.B."/>
            <person name="Fink D.L."/>
            <person name="Russ C."/>
            <person name="Young S."/>
            <person name="Zeng Q."/>
            <person name="Gargeya S."/>
            <person name="Alvarado L."/>
            <person name="Berlin A."/>
            <person name="Chapman S.B."/>
            <person name="Chen Z."/>
            <person name="Freedman E."/>
            <person name="Gellesch M."/>
            <person name="Goldberg J."/>
            <person name="Griggs A."/>
            <person name="Gujja S."/>
            <person name="Heilman E.R."/>
            <person name="Heiman D."/>
            <person name="Howarth C."/>
            <person name="Mehta T."/>
            <person name="Neiman D."/>
            <person name="Pearson M."/>
            <person name="Roberts A."/>
            <person name="Saif S."/>
            <person name="Shea T."/>
            <person name="Shenoy N."/>
            <person name="Sisk P."/>
            <person name="Stolte C."/>
            <person name="Sykes S."/>
            <person name="White J."/>
            <person name="Yandava C."/>
            <person name="Haas B."/>
            <person name="Henn M.R."/>
            <person name="Nusbaum C."/>
            <person name="Birren B."/>
        </authorList>
    </citation>
    <scope>NUCLEOTIDE SEQUENCE [LARGE SCALE GENOMIC DNA]</scope>
</reference>
<dbReference type="OrthoDB" id="10004999at2759"/>
<name>A0A1S0UGA1_LOALO</name>
<dbReference type="InParanoid" id="A0A1S0UGA1"/>
<dbReference type="Gene3D" id="1.20.58.60">
    <property type="match status" value="1"/>
</dbReference>
<dbReference type="InterPro" id="IPR051336">
    <property type="entry name" value="RhoGEF_Guanine_NuclExch_SF"/>
</dbReference>
<protein>
    <recommendedName>
        <fullName evidence="2">Guanine nucleotide exchange factor DBS-like spectrin-like domain-containing protein</fullName>
    </recommendedName>
</protein>
<dbReference type="SUPFAM" id="SSF46966">
    <property type="entry name" value="Spectrin repeat"/>
    <property type="match status" value="1"/>
</dbReference>
<organism evidence="3">
    <name type="scientific">Loa loa</name>
    <name type="common">Eye worm</name>
    <name type="synonym">Filaria loa</name>
    <dbReference type="NCBI Taxonomy" id="7209"/>
    <lineage>
        <taxon>Eukaryota</taxon>
        <taxon>Metazoa</taxon>
        <taxon>Ecdysozoa</taxon>
        <taxon>Nematoda</taxon>
        <taxon>Chromadorea</taxon>
        <taxon>Rhabditida</taxon>
        <taxon>Spirurina</taxon>
        <taxon>Spiruromorpha</taxon>
        <taxon>Filarioidea</taxon>
        <taxon>Onchocercidae</taxon>
        <taxon>Loa</taxon>
    </lineage>
</organism>
<dbReference type="OMA" id="ISHANSW"/>
<feature type="non-terminal residue" evidence="3">
    <location>
        <position position="238"/>
    </location>
</feature>
<proteinExistence type="predicted"/>
<dbReference type="Pfam" id="PF23289">
    <property type="entry name" value="Spectrin_5"/>
    <property type="match status" value="1"/>
</dbReference>
<dbReference type="RefSeq" id="XP_020305367.1">
    <property type="nucleotide sequence ID" value="XM_020450906.1"/>
</dbReference>
<accession>A0A1S0UGA1</accession>
<dbReference type="GO" id="GO:0005085">
    <property type="term" value="F:guanyl-nucleotide exchange factor activity"/>
    <property type="evidence" value="ECO:0007669"/>
    <property type="project" value="UniProtKB-KW"/>
</dbReference>
<dbReference type="AlphaFoldDB" id="A0A1S0UGA1"/>
<dbReference type="EMBL" id="JH712300">
    <property type="protein sequence ID" value="EJD74446.1"/>
    <property type="molecule type" value="Genomic_DNA"/>
</dbReference>
<dbReference type="GO" id="GO:0005737">
    <property type="term" value="C:cytoplasm"/>
    <property type="evidence" value="ECO:0007669"/>
    <property type="project" value="TreeGrafter"/>
</dbReference>
<feature type="domain" description="Guanine nucleotide exchange factor DBS-like spectrin-like" evidence="2">
    <location>
        <begin position="114"/>
        <end position="196"/>
    </location>
</feature>
<evidence type="ECO:0000259" key="2">
    <source>
        <dbReference type="Pfam" id="PF23289"/>
    </source>
</evidence>
<dbReference type="InterPro" id="IPR056466">
    <property type="entry name" value="Spectrin_DBS"/>
</dbReference>
<dbReference type="PANTHER" id="PTHR22826">
    <property type="entry name" value="RHO GUANINE EXCHANGE FACTOR-RELATED"/>
    <property type="match status" value="1"/>
</dbReference>